<sequence length="504" mass="53707">MAPQVIATRYELVELLGRGGMGAVWRARDRTLDREVAIKEVSLPRGLDEAAVGRVYARTFREARSAARLDHPGIVTVHDVIEEDGRPWIVMRLVRAPSLDKVIGRDGPLPPGRVASIGLNLLDALRAAHDAGVVHRDVKPGNVLLPQGRAVLTDFGIATVAGDETLTQAGAVVGSPAYIAPEQARHQKAAPASDLWSLGGTLYAAVEGRPPFRRPDVWGVMAAVLSDEPDPLSLAGPLAPLLHGLLRKDPEQRLGHDEAERLLREVAQGSSAPMPPGPPGPGPRNVTLPPIPAAPTVVTPDSGGPGRRWALIVPAGVLAAVMAAAAVVIVLFLGDTGQDSVNPSASGASGGTARSTAVPKGYQDYRGDRFAAAVPAGWRQERDGSGPGVTFTDPQKGTTRGIVVQKVSNTTGNEGAYLAQAEQGLRQKYQNYRRVSFDRSVPYLGGQAAQVEFTYTRNGADGRCRVRLFSFDASLYMITMTARAGQWQPSTPYFDTFLSTFRRP</sequence>
<feature type="compositionally biased region" description="Low complexity" evidence="8">
    <location>
        <begin position="344"/>
        <end position="357"/>
    </location>
</feature>
<evidence type="ECO:0000256" key="3">
    <source>
        <dbReference type="ARBA" id="ARBA00022679"/>
    </source>
</evidence>
<dbReference type="Gene3D" id="3.40.1000.10">
    <property type="entry name" value="Mog1/PsbP, alpha/beta/alpha sandwich"/>
    <property type="match status" value="1"/>
</dbReference>
<evidence type="ECO:0000256" key="9">
    <source>
        <dbReference type="SAM" id="Phobius"/>
    </source>
</evidence>
<dbReference type="InterPro" id="IPR017441">
    <property type="entry name" value="Protein_kinase_ATP_BS"/>
</dbReference>
<keyword evidence="9" id="KW-0812">Transmembrane</keyword>
<keyword evidence="12" id="KW-1185">Reference proteome</keyword>
<dbReference type="CDD" id="cd14014">
    <property type="entry name" value="STKc_PknB_like"/>
    <property type="match status" value="1"/>
</dbReference>
<evidence type="ECO:0000256" key="5">
    <source>
        <dbReference type="ARBA" id="ARBA00022777"/>
    </source>
</evidence>
<dbReference type="Pfam" id="PF00069">
    <property type="entry name" value="Pkinase"/>
    <property type="match status" value="1"/>
</dbReference>
<evidence type="ECO:0000256" key="1">
    <source>
        <dbReference type="ARBA" id="ARBA00012513"/>
    </source>
</evidence>
<dbReference type="InterPro" id="IPR011009">
    <property type="entry name" value="Kinase-like_dom_sf"/>
</dbReference>
<protein>
    <recommendedName>
        <fullName evidence="1">non-specific serine/threonine protein kinase</fullName>
        <ecNumber evidence="1">2.7.11.1</ecNumber>
    </recommendedName>
</protein>
<accession>A0ABP5W4E7</accession>
<evidence type="ECO:0000313" key="12">
    <source>
        <dbReference type="Proteomes" id="UP001501231"/>
    </source>
</evidence>
<keyword evidence="4 7" id="KW-0547">Nucleotide-binding</keyword>
<keyword evidence="9" id="KW-0472">Membrane</keyword>
<organism evidence="11 12">
    <name type="scientific">Actinomadura vinacea</name>
    <dbReference type="NCBI Taxonomy" id="115336"/>
    <lineage>
        <taxon>Bacteria</taxon>
        <taxon>Bacillati</taxon>
        <taxon>Actinomycetota</taxon>
        <taxon>Actinomycetes</taxon>
        <taxon>Streptosporangiales</taxon>
        <taxon>Thermomonosporaceae</taxon>
        <taxon>Actinomadura</taxon>
    </lineage>
</organism>
<gene>
    <name evidence="11" type="ORF">GCM10010191_33310</name>
</gene>
<dbReference type="PANTHER" id="PTHR43289:SF6">
    <property type="entry name" value="SERINE_THREONINE-PROTEIN KINASE NEKL-3"/>
    <property type="match status" value="1"/>
</dbReference>
<evidence type="ECO:0000256" key="8">
    <source>
        <dbReference type="SAM" id="MobiDB-lite"/>
    </source>
</evidence>
<dbReference type="PROSITE" id="PS50011">
    <property type="entry name" value="PROTEIN_KINASE_DOM"/>
    <property type="match status" value="1"/>
</dbReference>
<keyword evidence="2" id="KW-0723">Serine/threonine-protein kinase</keyword>
<dbReference type="InterPro" id="IPR008271">
    <property type="entry name" value="Ser/Thr_kinase_AS"/>
</dbReference>
<feature type="domain" description="Protein kinase" evidence="10">
    <location>
        <begin position="10"/>
        <end position="263"/>
    </location>
</feature>
<dbReference type="PROSITE" id="PS00108">
    <property type="entry name" value="PROTEIN_KINASE_ST"/>
    <property type="match status" value="1"/>
</dbReference>
<evidence type="ECO:0000259" key="10">
    <source>
        <dbReference type="PROSITE" id="PS50011"/>
    </source>
</evidence>
<proteinExistence type="predicted"/>
<evidence type="ECO:0000256" key="4">
    <source>
        <dbReference type="ARBA" id="ARBA00022741"/>
    </source>
</evidence>
<evidence type="ECO:0000256" key="2">
    <source>
        <dbReference type="ARBA" id="ARBA00022527"/>
    </source>
</evidence>
<name>A0ABP5W4E7_9ACTN</name>
<keyword evidence="6 7" id="KW-0067">ATP-binding</keyword>
<dbReference type="PROSITE" id="PS00107">
    <property type="entry name" value="PROTEIN_KINASE_ATP"/>
    <property type="match status" value="1"/>
</dbReference>
<evidence type="ECO:0000256" key="7">
    <source>
        <dbReference type="PROSITE-ProRule" id="PRU10141"/>
    </source>
</evidence>
<dbReference type="RefSeq" id="WP_344589875.1">
    <property type="nucleotide sequence ID" value="NZ_BAAARW010000012.1"/>
</dbReference>
<evidence type="ECO:0000313" key="11">
    <source>
        <dbReference type="EMBL" id="GAA2419531.1"/>
    </source>
</evidence>
<dbReference type="Proteomes" id="UP001501231">
    <property type="component" value="Unassembled WGS sequence"/>
</dbReference>
<feature type="transmembrane region" description="Helical" evidence="9">
    <location>
        <begin position="309"/>
        <end position="333"/>
    </location>
</feature>
<keyword evidence="9" id="KW-1133">Transmembrane helix</keyword>
<dbReference type="SUPFAM" id="SSF56112">
    <property type="entry name" value="Protein kinase-like (PK-like)"/>
    <property type="match status" value="1"/>
</dbReference>
<evidence type="ECO:0000256" key="6">
    <source>
        <dbReference type="ARBA" id="ARBA00022840"/>
    </source>
</evidence>
<dbReference type="Gene3D" id="3.30.200.20">
    <property type="entry name" value="Phosphorylase Kinase, domain 1"/>
    <property type="match status" value="1"/>
</dbReference>
<dbReference type="EMBL" id="BAAARW010000012">
    <property type="protein sequence ID" value="GAA2419531.1"/>
    <property type="molecule type" value="Genomic_DNA"/>
</dbReference>
<keyword evidence="5" id="KW-0418">Kinase</keyword>
<dbReference type="InterPro" id="IPR000719">
    <property type="entry name" value="Prot_kinase_dom"/>
</dbReference>
<dbReference type="PANTHER" id="PTHR43289">
    <property type="entry name" value="MITOGEN-ACTIVATED PROTEIN KINASE KINASE KINASE 20-RELATED"/>
    <property type="match status" value="1"/>
</dbReference>
<dbReference type="EC" id="2.7.11.1" evidence="1"/>
<dbReference type="SMART" id="SM00220">
    <property type="entry name" value="S_TKc"/>
    <property type="match status" value="1"/>
</dbReference>
<keyword evidence="3" id="KW-0808">Transferase</keyword>
<reference evidence="12" key="1">
    <citation type="journal article" date="2019" name="Int. J. Syst. Evol. Microbiol.">
        <title>The Global Catalogue of Microorganisms (GCM) 10K type strain sequencing project: providing services to taxonomists for standard genome sequencing and annotation.</title>
        <authorList>
            <consortium name="The Broad Institute Genomics Platform"/>
            <consortium name="The Broad Institute Genome Sequencing Center for Infectious Disease"/>
            <person name="Wu L."/>
            <person name="Ma J."/>
        </authorList>
    </citation>
    <scope>NUCLEOTIDE SEQUENCE [LARGE SCALE GENOMIC DNA]</scope>
    <source>
        <strain evidence="12">JCM 3325</strain>
    </source>
</reference>
<comment type="caution">
    <text evidence="11">The sequence shown here is derived from an EMBL/GenBank/DDBJ whole genome shotgun (WGS) entry which is preliminary data.</text>
</comment>
<feature type="region of interest" description="Disordered" evidence="8">
    <location>
        <begin position="340"/>
        <end position="361"/>
    </location>
</feature>
<feature type="binding site" evidence="7">
    <location>
        <position position="39"/>
    </location>
    <ligand>
        <name>ATP</name>
        <dbReference type="ChEBI" id="CHEBI:30616"/>
    </ligand>
</feature>
<dbReference type="Gene3D" id="1.10.510.10">
    <property type="entry name" value="Transferase(Phosphotransferase) domain 1"/>
    <property type="match status" value="1"/>
</dbReference>